<dbReference type="InterPro" id="IPR052408">
    <property type="entry name" value="Exonuclease_MUT-7-like"/>
</dbReference>
<keyword evidence="4" id="KW-1185">Reference proteome</keyword>
<dbReference type="PANTHER" id="PTHR47765:SF2">
    <property type="entry name" value="EXONUCLEASE MUT-7 HOMOLOG"/>
    <property type="match status" value="1"/>
</dbReference>
<evidence type="ECO:0000256" key="1">
    <source>
        <dbReference type="SAM" id="MobiDB-lite"/>
    </source>
</evidence>
<dbReference type="Pfam" id="PF01612">
    <property type="entry name" value="DNA_pol_A_exo1"/>
    <property type="match status" value="1"/>
</dbReference>
<dbReference type="OrthoDB" id="18193at2759"/>
<dbReference type="GO" id="GO:0008408">
    <property type="term" value="F:3'-5' exonuclease activity"/>
    <property type="evidence" value="ECO:0007669"/>
    <property type="project" value="InterPro"/>
</dbReference>
<evidence type="ECO:0000313" key="4">
    <source>
        <dbReference type="Proteomes" id="UP000792457"/>
    </source>
</evidence>
<protein>
    <recommendedName>
        <fullName evidence="2">3'-5' exonuclease domain-containing protein</fullName>
    </recommendedName>
</protein>
<organism evidence="3 4">
    <name type="scientific">Ladona fulva</name>
    <name type="common">Scarce chaser dragonfly</name>
    <name type="synonym">Libellula fulva</name>
    <dbReference type="NCBI Taxonomy" id="123851"/>
    <lineage>
        <taxon>Eukaryota</taxon>
        <taxon>Metazoa</taxon>
        <taxon>Ecdysozoa</taxon>
        <taxon>Arthropoda</taxon>
        <taxon>Hexapoda</taxon>
        <taxon>Insecta</taxon>
        <taxon>Pterygota</taxon>
        <taxon>Palaeoptera</taxon>
        <taxon>Odonata</taxon>
        <taxon>Epiprocta</taxon>
        <taxon>Anisoptera</taxon>
        <taxon>Libelluloidea</taxon>
        <taxon>Libellulidae</taxon>
        <taxon>Ladona</taxon>
    </lineage>
</organism>
<dbReference type="Gene3D" id="3.30.420.10">
    <property type="entry name" value="Ribonuclease H-like superfamily/Ribonuclease H"/>
    <property type="match status" value="1"/>
</dbReference>
<feature type="region of interest" description="Disordered" evidence="1">
    <location>
        <begin position="1"/>
        <end position="20"/>
    </location>
</feature>
<dbReference type="PANTHER" id="PTHR47765">
    <property type="entry name" value="3'-5' EXONUCLEASE DOMAIN-CONTAINING PROTEIN"/>
    <property type="match status" value="1"/>
</dbReference>
<evidence type="ECO:0000313" key="3">
    <source>
        <dbReference type="EMBL" id="KAG8227413.1"/>
    </source>
</evidence>
<dbReference type="InterPro" id="IPR012337">
    <property type="entry name" value="RNaseH-like_sf"/>
</dbReference>
<dbReference type="EMBL" id="KZ308322">
    <property type="protein sequence ID" value="KAG8227413.1"/>
    <property type="molecule type" value="Genomic_DNA"/>
</dbReference>
<sequence length="251" mass="28630">METSTGCTSVSVSEDFPEEDDCEDQISSSFLKKQEECEEEDNKAKGKHVEKVKEDVRKEELEFHHLHLSDDKIILVDSIDSLLELMSNGLQGVEVIGLDCEWKPSFYSQTSKVALLQMAMWKRIYLIDVLSLNDIPSYIWDDFNKIVFENENILKLGFDISADKSMLVETVPHLRGFGTVSFLDLSSVWKTLINKFGFMFPNGDITLQGGHSLTQLVTLCFGKSLDKSDQFSNWENRPLRKSQQLYAGKII</sequence>
<reference evidence="3" key="2">
    <citation type="submission" date="2017-10" db="EMBL/GenBank/DDBJ databases">
        <title>Ladona fulva Genome sequencing and assembly.</title>
        <authorList>
            <person name="Murali S."/>
            <person name="Richards S."/>
            <person name="Bandaranaike D."/>
            <person name="Bellair M."/>
            <person name="Blankenburg K."/>
            <person name="Chao H."/>
            <person name="Dinh H."/>
            <person name="Doddapaneni H."/>
            <person name="Dugan-Rocha S."/>
            <person name="Elkadiri S."/>
            <person name="Gnanaolivu R."/>
            <person name="Hernandez B."/>
            <person name="Skinner E."/>
            <person name="Javaid M."/>
            <person name="Lee S."/>
            <person name="Li M."/>
            <person name="Ming W."/>
            <person name="Munidasa M."/>
            <person name="Muniz J."/>
            <person name="Nguyen L."/>
            <person name="Hughes D."/>
            <person name="Osuji N."/>
            <person name="Pu L.-L."/>
            <person name="Puazo M."/>
            <person name="Qu C."/>
            <person name="Quiroz J."/>
            <person name="Raj R."/>
            <person name="Weissenberger G."/>
            <person name="Xin Y."/>
            <person name="Zou X."/>
            <person name="Han Y."/>
            <person name="Worley K."/>
            <person name="Muzny D."/>
            <person name="Gibbs R."/>
        </authorList>
    </citation>
    <scope>NUCLEOTIDE SEQUENCE</scope>
    <source>
        <strain evidence="3">Sampled in the wild</strain>
    </source>
</reference>
<evidence type="ECO:0000259" key="2">
    <source>
        <dbReference type="Pfam" id="PF01612"/>
    </source>
</evidence>
<dbReference type="SUPFAM" id="SSF53098">
    <property type="entry name" value="Ribonuclease H-like"/>
    <property type="match status" value="1"/>
</dbReference>
<feature type="compositionally biased region" description="Polar residues" evidence="1">
    <location>
        <begin position="1"/>
        <end position="12"/>
    </location>
</feature>
<dbReference type="GO" id="GO:0003676">
    <property type="term" value="F:nucleic acid binding"/>
    <property type="evidence" value="ECO:0007669"/>
    <property type="project" value="InterPro"/>
</dbReference>
<dbReference type="InterPro" id="IPR036397">
    <property type="entry name" value="RNaseH_sf"/>
</dbReference>
<dbReference type="AlphaFoldDB" id="A0A8K0K7L8"/>
<accession>A0A8K0K7L8</accession>
<dbReference type="Proteomes" id="UP000792457">
    <property type="component" value="Unassembled WGS sequence"/>
</dbReference>
<feature type="domain" description="3'-5' exonuclease" evidence="2">
    <location>
        <begin position="81"/>
        <end position="248"/>
    </location>
</feature>
<proteinExistence type="predicted"/>
<name>A0A8K0K7L8_LADFU</name>
<comment type="caution">
    <text evidence="3">The sequence shown here is derived from an EMBL/GenBank/DDBJ whole genome shotgun (WGS) entry which is preliminary data.</text>
</comment>
<dbReference type="InterPro" id="IPR002562">
    <property type="entry name" value="3'-5'_exonuclease_dom"/>
</dbReference>
<dbReference type="GO" id="GO:0006139">
    <property type="term" value="P:nucleobase-containing compound metabolic process"/>
    <property type="evidence" value="ECO:0007669"/>
    <property type="project" value="InterPro"/>
</dbReference>
<reference evidence="3" key="1">
    <citation type="submission" date="2013-04" db="EMBL/GenBank/DDBJ databases">
        <authorList>
            <person name="Qu J."/>
            <person name="Murali S.C."/>
            <person name="Bandaranaike D."/>
            <person name="Bellair M."/>
            <person name="Blankenburg K."/>
            <person name="Chao H."/>
            <person name="Dinh H."/>
            <person name="Doddapaneni H."/>
            <person name="Downs B."/>
            <person name="Dugan-Rocha S."/>
            <person name="Elkadiri S."/>
            <person name="Gnanaolivu R.D."/>
            <person name="Hernandez B."/>
            <person name="Javaid M."/>
            <person name="Jayaseelan J.C."/>
            <person name="Lee S."/>
            <person name="Li M."/>
            <person name="Ming W."/>
            <person name="Munidasa M."/>
            <person name="Muniz J."/>
            <person name="Nguyen L."/>
            <person name="Ongeri F."/>
            <person name="Osuji N."/>
            <person name="Pu L.-L."/>
            <person name="Puazo M."/>
            <person name="Qu C."/>
            <person name="Quiroz J."/>
            <person name="Raj R."/>
            <person name="Weissenberger G."/>
            <person name="Xin Y."/>
            <person name="Zou X."/>
            <person name="Han Y."/>
            <person name="Richards S."/>
            <person name="Worley K."/>
            <person name="Muzny D."/>
            <person name="Gibbs R."/>
        </authorList>
    </citation>
    <scope>NUCLEOTIDE SEQUENCE</scope>
    <source>
        <strain evidence="3">Sampled in the wild</strain>
    </source>
</reference>
<gene>
    <name evidence="3" type="ORF">J437_LFUL000422</name>
</gene>